<dbReference type="STRING" id="478744.SAMN05444359_12086"/>
<dbReference type="InterPro" id="IPR029062">
    <property type="entry name" value="Class_I_gatase-like"/>
</dbReference>
<organism evidence="2 3">
    <name type="scientific">Neolewinella agarilytica</name>
    <dbReference type="NCBI Taxonomy" id="478744"/>
    <lineage>
        <taxon>Bacteria</taxon>
        <taxon>Pseudomonadati</taxon>
        <taxon>Bacteroidota</taxon>
        <taxon>Saprospiria</taxon>
        <taxon>Saprospirales</taxon>
        <taxon>Lewinellaceae</taxon>
        <taxon>Neolewinella</taxon>
    </lineage>
</organism>
<keyword evidence="2" id="KW-0315">Glutamine amidotransferase</keyword>
<keyword evidence="3" id="KW-1185">Reference proteome</keyword>
<dbReference type="SUPFAM" id="SSF52317">
    <property type="entry name" value="Class I glutamine amidotransferase-like"/>
    <property type="match status" value="1"/>
</dbReference>
<dbReference type="InterPro" id="IPR017926">
    <property type="entry name" value="GATASE"/>
</dbReference>
<dbReference type="Pfam" id="PF00117">
    <property type="entry name" value="GATase"/>
    <property type="match status" value="1"/>
</dbReference>
<dbReference type="InParanoid" id="A0A1H9KFK2"/>
<dbReference type="Gene3D" id="3.40.50.880">
    <property type="match status" value="1"/>
</dbReference>
<protein>
    <submittedName>
        <fullName evidence="2">GMP synthase-Glutamine amidotransferase</fullName>
    </submittedName>
</protein>
<dbReference type="PROSITE" id="PS51273">
    <property type="entry name" value="GATASE_TYPE_1"/>
    <property type="match status" value="1"/>
</dbReference>
<evidence type="ECO:0000313" key="2">
    <source>
        <dbReference type="EMBL" id="SEQ97858.1"/>
    </source>
</evidence>
<evidence type="ECO:0000259" key="1">
    <source>
        <dbReference type="Pfam" id="PF00117"/>
    </source>
</evidence>
<dbReference type="GO" id="GO:0016740">
    <property type="term" value="F:transferase activity"/>
    <property type="evidence" value="ECO:0007669"/>
    <property type="project" value="UniProtKB-KW"/>
</dbReference>
<dbReference type="RefSeq" id="WP_175489436.1">
    <property type="nucleotide sequence ID" value="NZ_FOFB01000020.1"/>
</dbReference>
<feature type="domain" description="Glutamine amidotransferase" evidence="1">
    <location>
        <begin position="48"/>
        <end position="208"/>
    </location>
</feature>
<dbReference type="EMBL" id="FOFB01000020">
    <property type="protein sequence ID" value="SEQ97858.1"/>
    <property type="molecule type" value="Genomic_DNA"/>
</dbReference>
<evidence type="ECO:0000313" key="3">
    <source>
        <dbReference type="Proteomes" id="UP000199021"/>
    </source>
</evidence>
<dbReference type="Proteomes" id="UP000199021">
    <property type="component" value="Unassembled WGS sequence"/>
</dbReference>
<keyword evidence="2" id="KW-0808">Transferase</keyword>
<gene>
    <name evidence="2" type="ORF">SAMN05444359_12086</name>
</gene>
<reference evidence="3" key="1">
    <citation type="submission" date="2016-10" db="EMBL/GenBank/DDBJ databases">
        <authorList>
            <person name="Varghese N."/>
            <person name="Submissions S."/>
        </authorList>
    </citation>
    <scope>NUCLEOTIDE SEQUENCE [LARGE SCALE GENOMIC DNA]</scope>
    <source>
        <strain evidence="3">DSM 24740</strain>
    </source>
</reference>
<sequence length="275" mass="31524">MSRLRLAILDLYNGIPNQGMRCIREIVEQFADRLDYDVFDVRAEGKLPDLSYDVFISSGGPGDPLDGEGEGGWQENWNEWLEGVHQHNLANEKKKFVFFICHSFQMAVHHFKLAQVVARRGISFGTFPIRPTKAGKQDILFADLEDPFWAADFRRFQAIQPNENRLQEIGAEILALEKIRPHVKLERAIMAMRWSDEMVGVQFHPEADAEGMLAHFSRPDIKLEVIAEHGRDKWMQMMEDLSDPERIRKTHDAILPGFITRAILSLTVSEPAEKA</sequence>
<proteinExistence type="predicted"/>
<accession>A0A1H9KFK2</accession>
<dbReference type="AlphaFoldDB" id="A0A1H9KFK2"/>
<name>A0A1H9KFK2_9BACT</name>